<evidence type="ECO:0000259" key="2">
    <source>
        <dbReference type="Pfam" id="PF03078"/>
    </source>
</evidence>
<feature type="compositionally biased region" description="Basic and acidic residues" evidence="1">
    <location>
        <begin position="1"/>
        <end position="16"/>
    </location>
</feature>
<dbReference type="Proteomes" id="UP000712600">
    <property type="component" value="Unassembled WGS sequence"/>
</dbReference>
<comment type="caution">
    <text evidence="3">The sequence shown here is derived from an EMBL/GenBank/DDBJ whole genome shotgun (WGS) entry which is preliminary data.</text>
</comment>
<dbReference type="EMBL" id="QGKX02001521">
    <property type="protein sequence ID" value="KAF3507552.1"/>
    <property type="molecule type" value="Genomic_DNA"/>
</dbReference>
<proteinExistence type="predicted"/>
<dbReference type="InterPro" id="IPR004312">
    <property type="entry name" value="ATHILA_Orf1_C"/>
</dbReference>
<accession>A0A8S9P245</accession>
<evidence type="ECO:0000313" key="3">
    <source>
        <dbReference type="EMBL" id="KAF3507552.1"/>
    </source>
</evidence>
<feature type="domain" description="Arabidopsis retrotransposon Orf1 C-terminal" evidence="2">
    <location>
        <begin position="106"/>
        <end position="333"/>
    </location>
</feature>
<gene>
    <name evidence="3" type="ORF">F2Q69_00001735</name>
</gene>
<feature type="compositionally biased region" description="Polar residues" evidence="1">
    <location>
        <begin position="20"/>
        <end position="32"/>
    </location>
</feature>
<protein>
    <recommendedName>
        <fullName evidence="2">Arabidopsis retrotransposon Orf1 C-terminal domain-containing protein</fullName>
    </recommendedName>
</protein>
<feature type="domain" description="Arabidopsis retrotransposon Orf1 C-terminal" evidence="2">
    <location>
        <begin position="397"/>
        <end position="454"/>
    </location>
</feature>
<sequence>MMEAEKKEVVKQETARTGKPLTSMTATRGTSRQQALAAKKSKAQEKRDGKQVATVEGEVVGGRKSAPPKRSKEPKDKGISLPQVEDSEDITKEDQTPLRKPRCLRAKRFADIKIMEELEIDEDIKSMLEHMNMQSFFSMTQPTYEEVSCQFLTSLEASFHTSKRVRQRWGKIKFKVHEKVHYMTFKEIGQALGLKDLEESSIPILYDAPKEESIAKLVWKVLAGKDRRPNRDKNASICHPSVHYLHRLIVHTIFPRKEPETVNDEELQLLHQTVQHYASPPQLPLVNTDFYKNFGMVEFFVKRLIHYKEWAWTTSDSEPHIGIGGLITPLLYASPKLEPNKLEAARSFSFDIGEEHFLAPHGSLDPMSSPKKKKTADKCGMYQEDTFGLNSELLCGPPRYHFEQRSGALASGPLRQAHEHIGNLQRWNKAQDRTIFKLKNKCNELSKTVKRQAEASAQFMKKVADILTRGAVARCSTADFDFLTPQP</sequence>
<dbReference type="Pfam" id="PF03078">
    <property type="entry name" value="ATHILA"/>
    <property type="match status" value="2"/>
</dbReference>
<evidence type="ECO:0000256" key="1">
    <source>
        <dbReference type="SAM" id="MobiDB-lite"/>
    </source>
</evidence>
<name>A0A8S9P245_BRACR</name>
<feature type="region of interest" description="Disordered" evidence="1">
    <location>
        <begin position="1"/>
        <end position="97"/>
    </location>
</feature>
<evidence type="ECO:0000313" key="4">
    <source>
        <dbReference type="Proteomes" id="UP000712600"/>
    </source>
</evidence>
<organism evidence="3 4">
    <name type="scientific">Brassica cretica</name>
    <name type="common">Mustard</name>
    <dbReference type="NCBI Taxonomy" id="69181"/>
    <lineage>
        <taxon>Eukaryota</taxon>
        <taxon>Viridiplantae</taxon>
        <taxon>Streptophyta</taxon>
        <taxon>Embryophyta</taxon>
        <taxon>Tracheophyta</taxon>
        <taxon>Spermatophyta</taxon>
        <taxon>Magnoliopsida</taxon>
        <taxon>eudicotyledons</taxon>
        <taxon>Gunneridae</taxon>
        <taxon>Pentapetalae</taxon>
        <taxon>rosids</taxon>
        <taxon>malvids</taxon>
        <taxon>Brassicales</taxon>
        <taxon>Brassicaceae</taxon>
        <taxon>Brassiceae</taxon>
        <taxon>Brassica</taxon>
    </lineage>
</organism>
<dbReference type="AlphaFoldDB" id="A0A8S9P245"/>
<reference evidence="3" key="1">
    <citation type="submission" date="2019-12" db="EMBL/GenBank/DDBJ databases">
        <title>Genome sequencing and annotation of Brassica cretica.</title>
        <authorList>
            <person name="Studholme D.J."/>
            <person name="Sarris P."/>
        </authorList>
    </citation>
    <scope>NUCLEOTIDE SEQUENCE</scope>
    <source>
        <strain evidence="3">PFS-109/04</strain>
        <tissue evidence="3">Leaf</tissue>
    </source>
</reference>